<comment type="similarity">
    <text evidence="7">Belongs to the lyase 1 family. Argininosuccinate lyase subfamily.</text>
</comment>
<evidence type="ECO:0000313" key="11">
    <source>
        <dbReference type="Proteomes" id="UP000271003"/>
    </source>
</evidence>
<dbReference type="InterPro" id="IPR022761">
    <property type="entry name" value="Fumarate_lyase_N"/>
</dbReference>
<organism evidence="10 11">
    <name type="scientific">Sutterella megalosphaeroides</name>
    <dbReference type="NCBI Taxonomy" id="2494234"/>
    <lineage>
        <taxon>Bacteria</taxon>
        <taxon>Pseudomonadati</taxon>
        <taxon>Pseudomonadota</taxon>
        <taxon>Betaproteobacteria</taxon>
        <taxon>Burkholderiales</taxon>
        <taxon>Sutterellaceae</taxon>
        <taxon>Sutterella</taxon>
    </lineage>
</organism>
<dbReference type="InterPro" id="IPR008948">
    <property type="entry name" value="L-Aspartase-like"/>
</dbReference>
<evidence type="ECO:0000256" key="5">
    <source>
        <dbReference type="ARBA" id="ARBA00022605"/>
    </source>
</evidence>
<dbReference type="PANTHER" id="PTHR43814:SF1">
    <property type="entry name" value="ARGININOSUCCINATE LYASE"/>
    <property type="match status" value="1"/>
</dbReference>
<accession>A0A2Z6I8K0</accession>
<dbReference type="GO" id="GO:0005829">
    <property type="term" value="C:cytosol"/>
    <property type="evidence" value="ECO:0007669"/>
    <property type="project" value="TreeGrafter"/>
</dbReference>
<evidence type="ECO:0000256" key="7">
    <source>
        <dbReference type="HAMAP-Rule" id="MF_00006"/>
    </source>
</evidence>
<sequence>MTQQESKSRSGRFDLPANELVENFNATITFEQRVCPFDIRDSQVHADMLARQGIIPREDADAIIRGLEQVGEEIRAGRFVFSVKDEDIHMAIEKRMTEIVGPAGGRLHTGRSRNDQTTTSTKMYLRHTIRDVQKAIRELQSVIVRKAKSYDDVIMPGYTHMQTGQPILFAHWMMAFFWMLERDFTRFSDLYARMGRCPLGSAALAGTDFPIDRAYTAAELGFDGPTENSIDAVSDRDHMVEFNAAAAMCYMHLSRLSEELVTFSTQDFKFVELSDDFCTGSSIMPQKKNPDIAEKVRGKTGRMYGNLMAMLTIMKGIPLAYNTDLSEDKEQVFDSIDTLETSLAIMAPMIDKMRVNGEKMRANAELGYANATDLADYLAKKGIPFREAHHVVGAMVNYGIKHGKKLDDFTMEEYKSFSDKIEEDIREEISLETCVRARRSYGGTAPEAVARQIANAEKVLDDEARTLGLL</sequence>
<keyword evidence="7" id="KW-0963">Cytoplasm</keyword>
<keyword evidence="6 7" id="KW-0456">Lyase</keyword>
<dbReference type="SUPFAM" id="SSF48557">
    <property type="entry name" value="L-aspartase-like"/>
    <property type="match status" value="1"/>
</dbReference>
<dbReference type="Pfam" id="PF00206">
    <property type="entry name" value="Lyase_1"/>
    <property type="match status" value="1"/>
</dbReference>
<dbReference type="Gene3D" id="1.20.200.10">
    <property type="entry name" value="Fumarase/aspartase (Central domain)"/>
    <property type="match status" value="1"/>
</dbReference>
<dbReference type="HAMAP" id="MF_00006">
    <property type="entry name" value="Arg_succ_lyase"/>
    <property type="match status" value="1"/>
</dbReference>
<dbReference type="InterPro" id="IPR000362">
    <property type="entry name" value="Fumarate_lyase_fam"/>
</dbReference>
<dbReference type="PANTHER" id="PTHR43814">
    <property type="entry name" value="ARGININOSUCCINATE LYASE"/>
    <property type="match status" value="1"/>
</dbReference>
<dbReference type="NCBIfam" id="TIGR00838">
    <property type="entry name" value="argH"/>
    <property type="match status" value="1"/>
</dbReference>
<dbReference type="Gene3D" id="1.10.275.10">
    <property type="entry name" value="Fumarase/aspartase (N-terminal domain)"/>
    <property type="match status" value="1"/>
</dbReference>
<comment type="catalytic activity">
    <reaction evidence="1 7">
        <text>2-(N(omega)-L-arginino)succinate = fumarate + L-arginine</text>
        <dbReference type="Rhea" id="RHEA:24020"/>
        <dbReference type="ChEBI" id="CHEBI:29806"/>
        <dbReference type="ChEBI" id="CHEBI:32682"/>
        <dbReference type="ChEBI" id="CHEBI:57472"/>
        <dbReference type="EC" id="4.3.2.1"/>
    </reaction>
</comment>
<protein>
    <recommendedName>
        <fullName evidence="3 7">Argininosuccinate lyase</fullName>
        <shortName evidence="7">ASAL</shortName>
        <ecNumber evidence="3 7">4.3.2.1</ecNumber>
    </recommendedName>
    <alternativeName>
        <fullName evidence="7">Arginosuccinase</fullName>
    </alternativeName>
</protein>
<dbReference type="KEGG" id="sutt:SUTMEG_06720"/>
<dbReference type="InterPro" id="IPR020557">
    <property type="entry name" value="Fumarate_lyase_CS"/>
</dbReference>
<dbReference type="UniPathway" id="UPA00068">
    <property type="reaction ID" value="UER00114"/>
</dbReference>
<name>A0A2Z6I8K0_9BURK</name>
<dbReference type="GO" id="GO:0042450">
    <property type="term" value="P:L-arginine biosynthetic process via ornithine"/>
    <property type="evidence" value="ECO:0007669"/>
    <property type="project" value="UniProtKB-UniRule"/>
</dbReference>
<evidence type="ECO:0000256" key="1">
    <source>
        <dbReference type="ARBA" id="ARBA00000985"/>
    </source>
</evidence>
<evidence type="ECO:0000313" key="10">
    <source>
        <dbReference type="EMBL" id="BBF22781.1"/>
    </source>
</evidence>
<keyword evidence="5 7" id="KW-0028">Amino-acid biosynthesis</keyword>
<comment type="pathway">
    <text evidence="2 7">Amino-acid biosynthesis; L-arginine biosynthesis; L-arginine from L-ornithine and carbamoyl phosphate: step 3/3.</text>
</comment>
<reference evidence="10 11" key="1">
    <citation type="journal article" date="2018" name="Int. J. Syst. Evol. Microbiol.">
        <title>Mesosutterella multiformis gen. nov., sp. nov., a member of the family Sutterellaceae and Sutterella megalosphaeroides sp. nov., isolated from human faeces.</title>
        <authorList>
            <person name="Sakamoto M."/>
            <person name="Ikeyama N."/>
            <person name="Kunihiro T."/>
            <person name="Iino T."/>
            <person name="Yuki M."/>
            <person name="Ohkuma M."/>
        </authorList>
    </citation>
    <scope>NUCLEOTIDE SEQUENCE [LARGE SCALE GENOMIC DNA]</scope>
    <source>
        <strain evidence="10 11">6FBBBH3</strain>
    </source>
</reference>
<dbReference type="GO" id="GO:0004056">
    <property type="term" value="F:argininosuccinate lyase activity"/>
    <property type="evidence" value="ECO:0007669"/>
    <property type="project" value="UniProtKB-UniRule"/>
</dbReference>
<feature type="domain" description="Fumarate lyase N-terminal" evidence="8">
    <location>
        <begin position="11"/>
        <end position="305"/>
    </location>
</feature>
<feature type="domain" description="Argininosuccinate lyase C-terminal" evidence="9">
    <location>
        <begin position="368"/>
        <end position="435"/>
    </location>
</feature>
<dbReference type="AlphaFoldDB" id="A0A2Z6I8K0"/>
<dbReference type="InterPro" id="IPR029419">
    <property type="entry name" value="Arg_succ_lyase_C"/>
</dbReference>
<dbReference type="Pfam" id="PF14698">
    <property type="entry name" value="ASL_C2"/>
    <property type="match status" value="1"/>
</dbReference>
<dbReference type="OrthoDB" id="9769623at2"/>
<dbReference type="PRINTS" id="PR00149">
    <property type="entry name" value="FUMRATELYASE"/>
</dbReference>
<comment type="subcellular location">
    <subcellularLocation>
        <location evidence="7">Cytoplasm</location>
    </subcellularLocation>
</comment>
<dbReference type="Proteomes" id="UP000271003">
    <property type="component" value="Chromosome"/>
</dbReference>
<dbReference type="CDD" id="cd01359">
    <property type="entry name" value="Argininosuccinate_lyase"/>
    <property type="match status" value="1"/>
</dbReference>
<evidence type="ECO:0000259" key="9">
    <source>
        <dbReference type="Pfam" id="PF14698"/>
    </source>
</evidence>
<dbReference type="FunFam" id="1.20.200.10:FF:000015">
    <property type="entry name" value="argininosuccinate lyase isoform X2"/>
    <property type="match status" value="1"/>
</dbReference>
<dbReference type="EC" id="4.3.2.1" evidence="3 7"/>
<proteinExistence type="inferred from homology"/>
<dbReference type="PROSITE" id="PS00163">
    <property type="entry name" value="FUMARATE_LYASES"/>
    <property type="match status" value="1"/>
</dbReference>
<evidence type="ECO:0000259" key="8">
    <source>
        <dbReference type="Pfam" id="PF00206"/>
    </source>
</evidence>
<evidence type="ECO:0000256" key="3">
    <source>
        <dbReference type="ARBA" id="ARBA00012338"/>
    </source>
</evidence>
<keyword evidence="11" id="KW-1185">Reference proteome</keyword>
<keyword evidence="4 7" id="KW-0055">Arginine biosynthesis</keyword>
<dbReference type="PRINTS" id="PR00145">
    <property type="entry name" value="ARGSUCLYASE"/>
</dbReference>
<dbReference type="InterPro" id="IPR009049">
    <property type="entry name" value="Argininosuccinate_lyase"/>
</dbReference>
<dbReference type="RefSeq" id="WP_120176458.1">
    <property type="nucleotide sequence ID" value="NZ_AP018786.1"/>
</dbReference>
<dbReference type="EMBL" id="AP018786">
    <property type="protein sequence ID" value="BBF22781.1"/>
    <property type="molecule type" value="Genomic_DNA"/>
</dbReference>
<gene>
    <name evidence="10" type="primary">argH_2</name>
    <name evidence="7" type="synonym">argH</name>
    <name evidence="10" type="ORF">SUTMEG_06720</name>
</gene>
<dbReference type="InterPro" id="IPR024083">
    <property type="entry name" value="Fumarase/histidase_N"/>
</dbReference>
<evidence type="ECO:0000256" key="6">
    <source>
        <dbReference type="ARBA" id="ARBA00023239"/>
    </source>
</evidence>
<dbReference type="FunFam" id="1.10.40.30:FF:000001">
    <property type="entry name" value="Argininosuccinate lyase"/>
    <property type="match status" value="1"/>
</dbReference>
<evidence type="ECO:0000256" key="4">
    <source>
        <dbReference type="ARBA" id="ARBA00022571"/>
    </source>
</evidence>
<dbReference type="Gene3D" id="1.10.40.30">
    <property type="entry name" value="Fumarase/aspartase (C-terminal domain)"/>
    <property type="match status" value="1"/>
</dbReference>
<evidence type="ECO:0000256" key="2">
    <source>
        <dbReference type="ARBA" id="ARBA00004941"/>
    </source>
</evidence>